<dbReference type="Gene3D" id="3.30.260.10">
    <property type="entry name" value="TCP-1-like chaperonin intermediate domain"/>
    <property type="match status" value="1"/>
</dbReference>
<name>A0A821ST62_9BILA</name>
<accession>A0A821ST62</accession>
<dbReference type="EMBL" id="CAJOBP010065319">
    <property type="protein sequence ID" value="CAF4864811.1"/>
    <property type="molecule type" value="Genomic_DNA"/>
</dbReference>
<dbReference type="GO" id="GO:0005524">
    <property type="term" value="F:ATP binding"/>
    <property type="evidence" value="ECO:0007669"/>
    <property type="project" value="InterPro"/>
</dbReference>
<dbReference type="Proteomes" id="UP000663873">
    <property type="component" value="Unassembled WGS sequence"/>
</dbReference>
<gene>
    <name evidence="1" type="ORF">UJA718_LOCUS44031</name>
</gene>
<reference evidence="1" key="1">
    <citation type="submission" date="2021-02" db="EMBL/GenBank/DDBJ databases">
        <authorList>
            <person name="Nowell W R."/>
        </authorList>
    </citation>
    <scope>NUCLEOTIDE SEQUENCE</scope>
</reference>
<evidence type="ECO:0000313" key="1">
    <source>
        <dbReference type="EMBL" id="CAF4864811.1"/>
    </source>
</evidence>
<protein>
    <submittedName>
        <fullName evidence="1">Uncharacterized protein</fullName>
    </submittedName>
</protein>
<dbReference type="InterPro" id="IPR002423">
    <property type="entry name" value="Cpn60/GroEL/TCP-1"/>
</dbReference>
<dbReference type="InterPro" id="IPR027410">
    <property type="entry name" value="TCP-1-like_intermed_sf"/>
</dbReference>
<organism evidence="1 2">
    <name type="scientific">Rotaria socialis</name>
    <dbReference type="NCBI Taxonomy" id="392032"/>
    <lineage>
        <taxon>Eukaryota</taxon>
        <taxon>Metazoa</taxon>
        <taxon>Spiralia</taxon>
        <taxon>Gnathifera</taxon>
        <taxon>Rotifera</taxon>
        <taxon>Eurotatoria</taxon>
        <taxon>Bdelloidea</taxon>
        <taxon>Philodinida</taxon>
        <taxon>Philodinidae</taxon>
        <taxon>Rotaria</taxon>
    </lineage>
</organism>
<sequence length="70" mass="7632">MVIPVDELGSECLINVAKTSMASKVIGMDADFFAKMCVDAANLVKFNEKERIVVPIKSINVLKAHGRSTH</sequence>
<dbReference type="SUPFAM" id="SSF54849">
    <property type="entry name" value="GroEL-intermediate domain like"/>
    <property type="match status" value="1"/>
</dbReference>
<dbReference type="AlphaFoldDB" id="A0A821ST62"/>
<dbReference type="Pfam" id="PF00118">
    <property type="entry name" value="Cpn60_TCP1"/>
    <property type="match status" value="1"/>
</dbReference>
<evidence type="ECO:0000313" key="2">
    <source>
        <dbReference type="Proteomes" id="UP000663873"/>
    </source>
</evidence>
<keyword evidence="2" id="KW-1185">Reference proteome</keyword>
<comment type="caution">
    <text evidence="1">The sequence shown here is derived from an EMBL/GenBank/DDBJ whole genome shotgun (WGS) entry which is preliminary data.</text>
</comment>
<proteinExistence type="predicted"/>
<feature type="non-terminal residue" evidence="1">
    <location>
        <position position="70"/>
    </location>
</feature>